<feature type="transmembrane region" description="Helical" evidence="1">
    <location>
        <begin position="7"/>
        <end position="30"/>
    </location>
</feature>
<keyword evidence="1" id="KW-0812">Transmembrane</keyword>
<keyword evidence="3" id="KW-1185">Reference proteome</keyword>
<evidence type="ECO:0000313" key="3">
    <source>
        <dbReference type="Proteomes" id="UP000029387"/>
    </source>
</evidence>
<name>A0A087S2E1_9ARCH</name>
<evidence type="ECO:0000313" key="2">
    <source>
        <dbReference type="EMBL" id="KFM19895.1"/>
    </source>
</evidence>
<dbReference type="AlphaFoldDB" id="A0A087S2E1"/>
<accession>A0A087S2E1</accession>
<reference evidence="2 3" key="1">
    <citation type="submission" date="2014-06" db="EMBL/GenBank/DDBJ databases">
        <authorList>
            <person name="Ngugi D.K."/>
            <person name="Blom J."/>
            <person name="Alam I."/>
            <person name="Rashid M."/>
            <person name="Baalawi W."/>
            <person name="Zhang G."/>
            <person name="Hikmawan T."/>
            <person name="Guan Y."/>
            <person name="Antunes A."/>
            <person name="Siam R."/>
            <person name="El-Dorry H."/>
            <person name="Bajic V."/>
            <person name="Stingl U."/>
        </authorList>
    </citation>
    <scope>NUCLEOTIDE SEQUENCE [LARGE SCALE GENOMIC DNA]</scope>
    <source>
        <strain evidence="2">SCGC AAA799-P11</strain>
    </source>
</reference>
<evidence type="ECO:0000256" key="1">
    <source>
        <dbReference type="SAM" id="Phobius"/>
    </source>
</evidence>
<organism evidence="2 3">
    <name type="scientific">Marine Group I thaumarchaeote SCGC AAA799-P11</name>
    <dbReference type="NCBI Taxonomy" id="1502295"/>
    <lineage>
        <taxon>Archaea</taxon>
        <taxon>Nitrososphaerota</taxon>
        <taxon>Marine Group I</taxon>
    </lineage>
</organism>
<feature type="transmembrane region" description="Helical" evidence="1">
    <location>
        <begin position="50"/>
        <end position="71"/>
    </location>
</feature>
<proteinExistence type="predicted"/>
<gene>
    <name evidence="2" type="ORF">AAA799P11_00434</name>
</gene>
<protein>
    <submittedName>
        <fullName evidence="2">Uncharacterized protein</fullName>
    </submittedName>
</protein>
<comment type="caution">
    <text evidence="2">The sequence shown here is derived from an EMBL/GenBank/DDBJ whole genome shotgun (WGS) entry which is preliminary data.</text>
</comment>
<keyword evidence="1" id="KW-0472">Membrane</keyword>
<dbReference type="EMBL" id="JOSZ01000004">
    <property type="protein sequence ID" value="KFM19895.1"/>
    <property type="molecule type" value="Genomic_DNA"/>
</dbReference>
<dbReference type="PATRIC" id="fig|1502295.3.peg.414"/>
<keyword evidence="1" id="KW-1133">Transmembrane helix</keyword>
<dbReference type="Proteomes" id="UP000029387">
    <property type="component" value="Unassembled WGS sequence"/>
</dbReference>
<sequence length="148" mass="16537">MQLEYWLGLGSIAFFVLFVLVVSSLYFFMFDDPNTSDLPIDPDNFANPKLLQFISITIAPGGILAAVTFILSKYYGSKKIGAMLIVDGIILLAGMAFSQTLIDKIAEPYITDTVLILPPLFMALSAPVIYFGLRLMKVRKPRPKKEYF</sequence>
<feature type="transmembrane region" description="Helical" evidence="1">
    <location>
        <begin position="114"/>
        <end position="133"/>
    </location>
</feature>
<feature type="transmembrane region" description="Helical" evidence="1">
    <location>
        <begin position="83"/>
        <end position="102"/>
    </location>
</feature>